<proteinExistence type="predicted"/>
<dbReference type="RefSeq" id="WP_377021486.1">
    <property type="nucleotide sequence ID" value="NZ_JBHLTS010000017.1"/>
</dbReference>
<dbReference type="SUPFAM" id="SSF56399">
    <property type="entry name" value="ADP-ribosylation"/>
    <property type="match status" value="1"/>
</dbReference>
<evidence type="ECO:0000313" key="1">
    <source>
        <dbReference type="EMBL" id="MFC0513622.1"/>
    </source>
</evidence>
<gene>
    <name evidence="1" type="ORF">ACFFGT_05400</name>
</gene>
<dbReference type="EMBL" id="JBHLTS010000017">
    <property type="protein sequence ID" value="MFC0513622.1"/>
    <property type="molecule type" value="Genomic_DNA"/>
</dbReference>
<evidence type="ECO:0000313" key="2">
    <source>
        <dbReference type="Proteomes" id="UP001589828"/>
    </source>
</evidence>
<dbReference type="Proteomes" id="UP001589828">
    <property type="component" value="Unassembled WGS sequence"/>
</dbReference>
<organism evidence="1 2">
    <name type="scientific">Mucilaginibacter angelicae</name>
    <dbReference type="NCBI Taxonomy" id="869718"/>
    <lineage>
        <taxon>Bacteria</taxon>
        <taxon>Pseudomonadati</taxon>
        <taxon>Bacteroidota</taxon>
        <taxon>Sphingobacteriia</taxon>
        <taxon>Sphingobacteriales</taxon>
        <taxon>Sphingobacteriaceae</taxon>
        <taxon>Mucilaginibacter</taxon>
    </lineage>
</organism>
<name>A0ABV6L1N9_9SPHI</name>
<evidence type="ECO:0008006" key="3">
    <source>
        <dbReference type="Google" id="ProtNLM"/>
    </source>
</evidence>
<keyword evidence="2" id="KW-1185">Reference proteome</keyword>
<sequence>MYDFRPNIIIGFHGCDLDIRNKLVNNPDNIEISKKPYDWLGHGMYFWENNYTRAMEWATERAAEGKIKTPAVLGAVLQLGQCCDFLDSKFTNLINHYYLLMESEYTKAGKPLPKNIDSPDDLYEDKLIRKLDCATIEHMHKTILNTYKEELATNGFSDTIIFDSTRGAFSEGGPAFSGAGISRKSHIQVCIRNMNSIKGFFIPREEIPFPAIG</sequence>
<reference evidence="1 2" key="1">
    <citation type="submission" date="2024-09" db="EMBL/GenBank/DDBJ databases">
        <authorList>
            <person name="Sun Q."/>
            <person name="Mori K."/>
        </authorList>
    </citation>
    <scope>NUCLEOTIDE SEQUENCE [LARGE SCALE GENOMIC DNA]</scope>
    <source>
        <strain evidence="1 2">NCAIM B.02415</strain>
    </source>
</reference>
<comment type="caution">
    <text evidence="1">The sequence shown here is derived from an EMBL/GenBank/DDBJ whole genome shotgun (WGS) entry which is preliminary data.</text>
</comment>
<protein>
    <recommendedName>
        <fullName evidence="3">DUF3990 domain-containing protein</fullName>
    </recommendedName>
</protein>
<accession>A0ABV6L1N9</accession>